<comment type="caution">
    <text evidence="1">The sequence shown here is derived from an EMBL/GenBank/DDBJ whole genome shotgun (WGS) entry which is preliminary data.</text>
</comment>
<protein>
    <submittedName>
        <fullName evidence="1">Uncharacterized protein</fullName>
    </submittedName>
</protein>
<reference evidence="1 2" key="1">
    <citation type="submission" date="2020-08" db="EMBL/GenBank/DDBJ databases">
        <title>Genomic Encyclopedia of Type Strains, Phase IV (KMG-V): Genome sequencing to study the core and pangenomes of soil and plant-associated prokaryotes.</title>
        <authorList>
            <person name="Whitman W."/>
        </authorList>
    </citation>
    <scope>NUCLEOTIDE SEQUENCE [LARGE SCALE GENOMIC DNA]</scope>
    <source>
        <strain evidence="1 2">MP601</strain>
    </source>
</reference>
<dbReference type="SUPFAM" id="SSF52266">
    <property type="entry name" value="SGNH hydrolase"/>
    <property type="match status" value="2"/>
</dbReference>
<dbReference type="GO" id="GO:0016788">
    <property type="term" value="F:hydrolase activity, acting on ester bonds"/>
    <property type="evidence" value="ECO:0007669"/>
    <property type="project" value="UniProtKB-ARBA"/>
</dbReference>
<gene>
    <name evidence="1" type="ORF">HDF22_004709</name>
</gene>
<organism evidence="1 2">
    <name type="scientific">Mucilaginibacter lappiensis</name>
    <dbReference type="NCBI Taxonomy" id="354630"/>
    <lineage>
        <taxon>Bacteria</taxon>
        <taxon>Pseudomonadati</taxon>
        <taxon>Bacteroidota</taxon>
        <taxon>Sphingobacteriia</taxon>
        <taxon>Sphingobacteriales</taxon>
        <taxon>Sphingobacteriaceae</taxon>
        <taxon>Mucilaginibacter</taxon>
    </lineage>
</organism>
<dbReference type="EMBL" id="JACHCA010000015">
    <property type="protein sequence ID" value="MBB6130569.1"/>
    <property type="molecule type" value="Genomic_DNA"/>
</dbReference>
<dbReference type="Gene3D" id="3.40.50.1110">
    <property type="entry name" value="SGNH hydrolase"/>
    <property type="match status" value="1"/>
</dbReference>
<proteinExistence type="predicted"/>
<dbReference type="RefSeq" id="WP_183589305.1">
    <property type="nucleotide sequence ID" value="NZ_JACHCA010000015.1"/>
</dbReference>
<name>A0A841JHC8_9SPHI</name>
<accession>A0A841JHC8</accession>
<sequence length="913" mass="96635">MANDKKISDLPVASTINANDNSVLIKNGTDYQFAFDTLLQFIGSELSVGANITFGSALPPNNTGKNGDMFINTSTASFAQKLINTWSVIYTLPQGNNIMDGTVLYGNNNPGASVGNNNDTFINTASGIFFKKSAGVWNQVFSMQTGPAGPRGNSVLNGSIDPTVAIGQNGDFYYNTSTQYIFGPKSAGAWPAGIRLKGANGNTILHGTTAPSNLSDGVDGDFYINVSTYNMFGPKTGGIWPAPFSLIYELRYTPENSANKNQPNGYAGLDGTGKVAASQLPSYVDDVLEFASFTTLPTMGETGKIYVTLDTNLEYRWSGSAYIQLVASPGTTDNVPEGITNKYFTAARVLNTLLTGISFLTNTVVLATDNILQAIGKLQAQFSALLKIPTGGTAGQVLAKTSNTDGDTHWIDMSDSGGGIIDPYPTLPTNAGKDVEVFGTSISAGYAINLPDFPFGALFGQMTGMQTYNNRAQSATNSFSALRQYYANMPVLANRNVISLIEMGFNDFQNADNVKNCSKIFGCLSSALVSNFTEVIIAGNYPFIQKTGAWTDYDTSVHGGKAAYIPNQGSTSKGISSNVAGSTYTIGSTGAPLVIGTYADDGSGTNPLGGFTVSIGGSVVYTYSPTGKTNGITDVLNYDNSITPYPVLIKSQYVGTEIKITTTDNLPTIIDYIAFLGDCNIYPPAFVALVPERSDANYTASARLASKTKTAEVNTAIKNAVAQFAGYPVTIYDPNNNGYDPNSTSHSADGIHPTAFGHQLFLKSLLNKTLPSVGYPMPSLPGGSTEKVVSVVSTGPVLNYDVVNIFVAPTNLTGADWSTGVATVPGVIGQESADSNYRYKCIGLNQWVRSLNLPPSILDYYIGTIDDTGGDKTSAALQTAFPSAVIGQHVRGVNKMYEKINSTDWIKTAIAVA</sequence>
<evidence type="ECO:0000313" key="2">
    <source>
        <dbReference type="Proteomes" id="UP000548326"/>
    </source>
</evidence>
<dbReference type="Proteomes" id="UP000548326">
    <property type="component" value="Unassembled WGS sequence"/>
</dbReference>
<dbReference type="AlphaFoldDB" id="A0A841JHC8"/>
<dbReference type="InterPro" id="IPR036514">
    <property type="entry name" value="SGNH_hydro_sf"/>
</dbReference>
<evidence type="ECO:0000313" key="1">
    <source>
        <dbReference type="EMBL" id="MBB6130569.1"/>
    </source>
</evidence>